<name>A0A5C5GG67_9RHOB</name>
<dbReference type="GO" id="GO:0016020">
    <property type="term" value="C:membrane"/>
    <property type="evidence" value="ECO:0007669"/>
    <property type="project" value="GOC"/>
</dbReference>
<dbReference type="CDD" id="cd03511">
    <property type="entry name" value="Rhizopine-oxygenase-like"/>
    <property type="match status" value="1"/>
</dbReference>
<keyword evidence="1" id="KW-1133">Transmembrane helix</keyword>
<keyword evidence="1" id="KW-0812">Transmembrane</keyword>
<feature type="domain" description="Fatty acid desaturase" evidence="2">
    <location>
        <begin position="49"/>
        <end position="283"/>
    </location>
</feature>
<sequence length="300" mass="33731">MDHRTFVASLSPEVRGALTETSDRAGLFHLAGHWAAIVALGVLIAAGVPGWWLLLPVQGVLLVFNFTLLHETVHRTPFRSEWLNIWVGRVCGVLLLLGPVWFRYFHLAHHKFTQIPGKDPELASPKPETWGEYLRHLSGIPVWIGEARTLVRNARGRCDDSWVPAGRRDDVAREARWMLALYALLAVISAAAGSTLLLWVWVIPAILGQPVLRLYLMAEHGRCAFVANMLENSRTTLTNRAVRWLAWNMPFHAEHHSWPTVPFHKLPELHALAKPHIAEIEDGYVAFHRGGAPDMRGRPA</sequence>
<dbReference type="InterPro" id="IPR005804">
    <property type="entry name" value="FA_desaturase_dom"/>
</dbReference>
<dbReference type="EMBL" id="VFFF01000001">
    <property type="protein sequence ID" value="TNY33702.1"/>
    <property type="molecule type" value="Genomic_DNA"/>
</dbReference>
<dbReference type="RefSeq" id="WP_140194389.1">
    <property type="nucleotide sequence ID" value="NZ_CP065915.1"/>
</dbReference>
<evidence type="ECO:0000313" key="3">
    <source>
        <dbReference type="EMBL" id="TNY33702.1"/>
    </source>
</evidence>
<comment type="caution">
    <text evidence="3">The sequence shown here is derived from an EMBL/GenBank/DDBJ whole genome shotgun (WGS) entry which is preliminary data.</text>
</comment>
<evidence type="ECO:0000259" key="2">
    <source>
        <dbReference type="Pfam" id="PF00487"/>
    </source>
</evidence>
<organism evidence="3 4">
    <name type="scientific">Pelagovum pacificum</name>
    <dbReference type="NCBI Taxonomy" id="2588711"/>
    <lineage>
        <taxon>Bacteria</taxon>
        <taxon>Pseudomonadati</taxon>
        <taxon>Pseudomonadota</taxon>
        <taxon>Alphaproteobacteria</taxon>
        <taxon>Rhodobacterales</taxon>
        <taxon>Paracoccaceae</taxon>
        <taxon>Pelagovum</taxon>
    </lineage>
</organism>
<dbReference type="Pfam" id="PF00487">
    <property type="entry name" value="FA_desaturase"/>
    <property type="match status" value="1"/>
</dbReference>
<feature type="transmembrane region" description="Helical" evidence="1">
    <location>
        <begin position="25"/>
        <end position="45"/>
    </location>
</feature>
<dbReference type="OrthoDB" id="9769653at2"/>
<feature type="transmembrane region" description="Helical" evidence="1">
    <location>
        <begin position="82"/>
        <end position="102"/>
    </location>
</feature>
<dbReference type="Proteomes" id="UP000314011">
    <property type="component" value="Unassembled WGS sequence"/>
</dbReference>
<protein>
    <submittedName>
        <fullName evidence="3">Fatty acid desaturase</fullName>
    </submittedName>
</protein>
<keyword evidence="4" id="KW-1185">Reference proteome</keyword>
<dbReference type="GO" id="GO:0046513">
    <property type="term" value="P:ceramide biosynthetic process"/>
    <property type="evidence" value="ECO:0007669"/>
    <property type="project" value="TreeGrafter"/>
</dbReference>
<evidence type="ECO:0000313" key="4">
    <source>
        <dbReference type="Proteomes" id="UP000314011"/>
    </source>
</evidence>
<gene>
    <name evidence="3" type="ORF">FHY64_10660</name>
</gene>
<dbReference type="InterPro" id="IPR039393">
    <property type="entry name" value="Rhizopine-oxygenase-like"/>
</dbReference>
<evidence type="ECO:0000256" key="1">
    <source>
        <dbReference type="SAM" id="Phobius"/>
    </source>
</evidence>
<dbReference type="PANTHER" id="PTHR12879:SF8">
    <property type="entry name" value="SPHINGOLIPID DELTA(4)-DESATURASE DES1"/>
    <property type="match status" value="1"/>
</dbReference>
<accession>A0A5C5GG67</accession>
<dbReference type="PANTHER" id="PTHR12879">
    <property type="entry name" value="SPHINGOLIPID DELTA 4 DESATURASE/C-4 HYDROXYLASE PROTEIN DES2"/>
    <property type="match status" value="1"/>
</dbReference>
<dbReference type="AlphaFoldDB" id="A0A5C5GG67"/>
<keyword evidence="1" id="KW-0472">Membrane</keyword>
<dbReference type="GO" id="GO:0042284">
    <property type="term" value="F:sphingolipid delta-4 desaturase activity"/>
    <property type="evidence" value="ECO:0007669"/>
    <property type="project" value="TreeGrafter"/>
</dbReference>
<reference evidence="3 4" key="1">
    <citation type="submission" date="2019-06" db="EMBL/GenBank/DDBJ databases">
        <title>Genome of new Rhodobacteraceae sp. SM1903.</title>
        <authorList>
            <person name="Ren X."/>
        </authorList>
    </citation>
    <scope>NUCLEOTIDE SEQUENCE [LARGE SCALE GENOMIC DNA]</scope>
    <source>
        <strain evidence="3 4">SM1903</strain>
    </source>
</reference>
<feature type="transmembrane region" description="Helical" evidence="1">
    <location>
        <begin position="179"/>
        <end position="207"/>
    </location>
</feature>
<proteinExistence type="predicted"/>